<feature type="region of interest" description="Disordered" evidence="13">
    <location>
        <begin position="49"/>
        <end position="77"/>
    </location>
</feature>
<reference evidence="15 16" key="1">
    <citation type="journal article" date="2008" name="Nature">
        <title>The Trichoplax genome and the nature of placozoans.</title>
        <authorList>
            <person name="Srivastava M."/>
            <person name="Begovic E."/>
            <person name="Chapman J."/>
            <person name="Putnam N.H."/>
            <person name="Hellsten U."/>
            <person name="Kawashima T."/>
            <person name="Kuo A."/>
            <person name="Mitros T."/>
            <person name="Salamov A."/>
            <person name="Carpenter M.L."/>
            <person name="Signorovitch A.Y."/>
            <person name="Moreno M.A."/>
            <person name="Kamm K."/>
            <person name="Grimwood J."/>
            <person name="Schmutz J."/>
            <person name="Shapiro H."/>
            <person name="Grigoriev I.V."/>
            <person name="Buss L.W."/>
            <person name="Schierwater B."/>
            <person name="Dellaporta S.L."/>
            <person name="Rokhsar D.S."/>
        </authorList>
    </citation>
    <scope>NUCLEOTIDE SEQUENCE [LARGE SCALE GENOMIC DNA]</scope>
    <source>
        <strain evidence="15 16">Grell-BS-1999</strain>
    </source>
</reference>
<dbReference type="Proteomes" id="UP000009022">
    <property type="component" value="Unassembled WGS sequence"/>
</dbReference>
<sequence>MVQLMEVLNSLANIDYCNAISDMKTINEGFLHRRGRKMFHKHVDKRFENEAKRQSLRKKSRQSYQLPPPKPPAKTVPPISRVFRHRQTDLRAHSVSFKGQSYENSILYTASAVVNSPIYNKNTNRSYFEQCFDIEKQLGSGSFGEVFQVKNKEDGQSYAVKVSREKFRNNADRQVKAIYSNRTLRNEGLKHLHDFGSVHMDIKPANIFVSKDLVCKLGDFGLMNESDCQEGDSKYLAPEVLQGSFGKPADIFSVGITTFELACDVELPSRGEGWHQLRSGELPEEFTKDISSELKLLIMSMIDPIPNKRITVDQLLAHEYLKQLRNERLHNQNSHGHRLELRLEGVKAMDEIDDKPISSTPQTEKPNSIGNSYLYDKDISDDESLSDNCKSLRLNPFTSLKRSLDDEWDNDDISSSPAKLNFNARTDITPANLPFPNPSVGDLSCRLNFDHVLESVPTPNQRSKVKERSYTPHSVGNKNLKERFQCVVEPKNLLEVFEDVAISDRR</sequence>
<dbReference type="InterPro" id="IPR000719">
    <property type="entry name" value="Prot_kinase_dom"/>
</dbReference>
<dbReference type="HOGENOM" id="CLU_538989_0_0_1"/>
<dbReference type="CTD" id="6749020"/>
<comment type="catalytic activity">
    <reaction evidence="10">
        <text>L-threonyl-[protein] + ATP = O-phospho-L-threonyl-[protein] + ADP + H(+)</text>
        <dbReference type="Rhea" id="RHEA:46608"/>
        <dbReference type="Rhea" id="RHEA-COMP:11060"/>
        <dbReference type="Rhea" id="RHEA-COMP:11605"/>
        <dbReference type="ChEBI" id="CHEBI:15378"/>
        <dbReference type="ChEBI" id="CHEBI:30013"/>
        <dbReference type="ChEBI" id="CHEBI:30616"/>
        <dbReference type="ChEBI" id="CHEBI:61977"/>
        <dbReference type="ChEBI" id="CHEBI:456216"/>
        <dbReference type="EC" id="2.7.11.1"/>
    </reaction>
</comment>
<proteinExistence type="predicted"/>
<dbReference type="GO" id="GO:0004674">
    <property type="term" value="F:protein serine/threonine kinase activity"/>
    <property type="evidence" value="ECO:0007669"/>
    <property type="project" value="UniProtKB-KW"/>
</dbReference>
<evidence type="ECO:0000256" key="8">
    <source>
        <dbReference type="ARBA" id="ARBA00022842"/>
    </source>
</evidence>
<dbReference type="InterPro" id="IPR017441">
    <property type="entry name" value="Protein_kinase_ATP_BS"/>
</dbReference>
<dbReference type="InParanoid" id="B3RKH8"/>
<feature type="domain" description="Protein kinase" evidence="14">
    <location>
        <begin position="1"/>
        <end position="321"/>
    </location>
</feature>
<dbReference type="Pfam" id="PF00069">
    <property type="entry name" value="Pkinase"/>
    <property type="match status" value="1"/>
</dbReference>
<dbReference type="EC" id="2.7.11.1" evidence="1"/>
<protein>
    <recommendedName>
        <fullName evidence="1">non-specific serine/threonine protein kinase</fullName>
        <ecNumber evidence="1">2.7.11.1</ecNumber>
    </recommendedName>
</protein>
<dbReference type="SUPFAM" id="SSF56112">
    <property type="entry name" value="Protein kinase-like (PK-like)"/>
    <property type="match status" value="1"/>
</dbReference>
<dbReference type="Gene3D" id="1.10.510.10">
    <property type="entry name" value="Transferase(Phosphotransferase) domain 1"/>
    <property type="match status" value="1"/>
</dbReference>
<dbReference type="EMBL" id="DS985241">
    <property type="protein sequence ID" value="EDV28603.1"/>
    <property type="molecule type" value="Genomic_DNA"/>
</dbReference>
<dbReference type="PANTHER" id="PTHR11042">
    <property type="entry name" value="EUKARYOTIC TRANSLATION INITIATION FACTOR 2-ALPHA KINASE EIF2-ALPHA KINASE -RELATED"/>
    <property type="match status" value="1"/>
</dbReference>
<comment type="catalytic activity">
    <reaction evidence="11">
        <text>L-seryl-[protein] + ATP = O-phospho-L-seryl-[protein] + ADP + H(+)</text>
        <dbReference type="Rhea" id="RHEA:17989"/>
        <dbReference type="Rhea" id="RHEA-COMP:9863"/>
        <dbReference type="Rhea" id="RHEA-COMP:11604"/>
        <dbReference type="ChEBI" id="CHEBI:15378"/>
        <dbReference type="ChEBI" id="CHEBI:29999"/>
        <dbReference type="ChEBI" id="CHEBI:30616"/>
        <dbReference type="ChEBI" id="CHEBI:83421"/>
        <dbReference type="ChEBI" id="CHEBI:456216"/>
        <dbReference type="EC" id="2.7.11.1"/>
    </reaction>
</comment>
<name>B3RKH8_TRIAD</name>
<dbReference type="FunFam" id="3.30.200.20:FF:001628">
    <property type="entry name" value="Membrane-associated tyrosine-and threonine-specific cdc2-inhibitory kinase"/>
    <property type="match status" value="1"/>
</dbReference>
<evidence type="ECO:0000256" key="12">
    <source>
        <dbReference type="PROSITE-ProRule" id="PRU10141"/>
    </source>
</evidence>
<dbReference type="GeneID" id="6749020"/>
<evidence type="ECO:0000259" key="14">
    <source>
        <dbReference type="PROSITE" id="PS50011"/>
    </source>
</evidence>
<evidence type="ECO:0000256" key="9">
    <source>
        <dbReference type="ARBA" id="ARBA00023306"/>
    </source>
</evidence>
<dbReference type="FunCoup" id="B3RKH8">
    <property type="interactions" value="676"/>
</dbReference>
<dbReference type="GO" id="GO:0046872">
    <property type="term" value="F:metal ion binding"/>
    <property type="evidence" value="ECO:0007669"/>
    <property type="project" value="UniProtKB-KW"/>
</dbReference>
<dbReference type="Gene3D" id="3.30.200.20">
    <property type="entry name" value="Phosphorylase Kinase, domain 1"/>
    <property type="match status" value="1"/>
</dbReference>
<dbReference type="GO" id="GO:0110031">
    <property type="term" value="P:negative regulation of G2/MI transition of meiotic cell cycle"/>
    <property type="evidence" value="ECO:0000318"/>
    <property type="project" value="GO_Central"/>
</dbReference>
<dbReference type="SMART" id="SM00220">
    <property type="entry name" value="S_TKc"/>
    <property type="match status" value="1"/>
</dbReference>
<dbReference type="InterPro" id="IPR050339">
    <property type="entry name" value="CC_SR_Kinase"/>
</dbReference>
<feature type="binding site" evidence="12">
    <location>
        <position position="161"/>
    </location>
    <ligand>
        <name>ATP</name>
        <dbReference type="ChEBI" id="CHEBI:30616"/>
    </ligand>
</feature>
<evidence type="ECO:0000256" key="3">
    <source>
        <dbReference type="ARBA" id="ARBA00022679"/>
    </source>
</evidence>
<keyword evidence="6" id="KW-0418">Kinase</keyword>
<keyword evidence="8" id="KW-0460">Magnesium</keyword>
<keyword evidence="9" id="KW-0131">Cell cycle</keyword>
<dbReference type="GO" id="GO:0010972">
    <property type="term" value="P:negative regulation of G2/M transition of mitotic cell cycle"/>
    <property type="evidence" value="ECO:0000318"/>
    <property type="project" value="GO_Central"/>
</dbReference>
<evidence type="ECO:0000256" key="4">
    <source>
        <dbReference type="ARBA" id="ARBA00022723"/>
    </source>
</evidence>
<organism evidence="15 16">
    <name type="scientific">Trichoplax adhaerens</name>
    <name type="common">Trichoplax reptans</name>
    <dbReference type="NCBI Taxonomy" id="10228"/>
    <lineage>
        <taxon>Eukaryota</taxon>
        <taxon>Metazoa</taxon>
        <taxon>Placozoa</taxon>
        <taxon>Uniplacotomia</taxon>
        <taxon>Trichoplacea</taxon>
        <taxon>Trichoplacidae</taxon>
        <taxon>Trichoplax</taxon>
    </lineage>
</organism>
<evidence type="ECO:0000256" key="1">
    <source>
        <dbReference type="ARBA" id="ARBA00012513"/>
    </source>
</evidence>
<keyword evidence="7 12" id="KW-0067">ATP-binding</keyword>
<dbReference type="AlphaFoldDB" id="B3RKH8"/>
<dbReference type="GO" id="GO:0004672">
    <property type="term" value="F:protein kinase activity"/>
    <property type="evidence" value="ECO:0000318"/>
    <property type="project" value="GO_Central"/>
</dbReference>
<dbReference type="InterPro" id="IPR011009">
    <property type="entry name" value="Kinase-like_dom_sf"/>
</dbReference>
<dbReference type="GO" id="GO:0005737">
    <property type="term" value="C:cytoplasm"/>
    <property type="evidence" value="ECO:0000318"/>
    <property type="project" value="GO_Central"/>
</dbReference>
<keyword evidence="2" id="KW-0723">Serine/threonine-protein kinase</keyword>
<evidence type="ECO:0000256" key="10">
    <source>
        <dbReference type="ARBA" id="ARBA00047899"/>
    </source>
</evidence>
<gene>
    <name evidence="15" type="ORF">TRIADDRAFT_51686</name>
</gene>
<dbReference type="PROSITE" id="PS00107">
    <property type="entry name" value="PROTEIN_KINASE_ATP"/>
    <property type="match status" value="1"/>
</dbReference>
<dbReference type="RefSeq" id="XP_002107805.1">
    <property type="nucleotide sequence ID" value="XM_002107769.1"/>
</dbReference>
<dbReference type="STRING" id="10228.B3RKH8"/>
<keyword evidence="5 12" id="KW-0547">Nucleotide-binding</keyword>
<feature type="compositionally biased region" description="Pro residues" evidence="13">
    <location>
        <begin position="66"/>
        <end position="75"/>
    </location>
</feature>
<evidence type="ECO:0000256" key="13">
    <source>
        <dbReference type="SAM" id="MobiDB-lite"/>
    </source>
</evidence>
<evidence type="ECO:0000256" key="5">
    <source>
        <dbReference type="ARBA" id="ARBA00022741"/>
    </source>
</evidence>
<dbReference type="GO" id="GO:0051321">
    <property type="term" value="P:meiotic cell cycle"/>
    <property type="evidence" value="ECO:0000318"/>
    <property type="project" value="GO_Central"/>
</dbReference>
<evidence type="ECO:0000313" key="16">
    <source>
        <dbReference type="Proteomes" id="UP000009022"/>
    </source>
</evidence>
<dbReference type="PROSITE" id="PS50011">
    <property type="entry name" value="PROTEIN_KINASE_DOM"/>
    <property type="match status" value="1"/>
</dbReference>
<keyword evidence="3" id="KW-0808">Transferase</keyword>
<dbReference type="GO" id="GO:0005634">
    <property type="term" value="C:nucleus"/>
    <property type="evidence" value="ECO:0000318"/>
    <property type="project" value="GO_Central"/>
</dbReference>
<dbReference type="KEGG" id="tad:TRIADDRAFT_51686"/>
<evidence type="ECO:0000256" key="2">
    <source>
        <dbReference type="ARBA" id="ARBA00022527"/>
    </source>
</evidence>
<keyword evidence="16" id="KW-1185">Reference proteome</keyword>
<evidence type="ECO:0000256" key="7">
    <source>
        <dbReference type="ARBA" id="ARBA00022840"/>
    </source>
</evidence>
<dbReference type="eggNOG" id="KOG0601">
    <property type="taxonomic scope" value="Eukaryota"/>
</dbReference>
<keyword evidence="4" id="KW-0479">Metal-binding</keyword>
<evidence type="ECO:0000256" key="11">
    <source>
        <dbReference type="ARBA" id="ARBA00048679"/>
    </source>
</evidence>
<dbReference type="GO" id="GO:0005524">
    <property type="term" value="F:ATP binding"/>
    <property type="evidence" value="ECO:0007669"/>
    <property type="project" value="UniProtKB-UniRule"/>
</dbReference>
<dbReference type="PhylomeDB" id="B3RKH8"/>
<evidence type="ECO:0000256" key="6">
    <source>
        <dbReference type="ARBA" id="ARBA00022777"/>
    </source>
</evidence>
<accession>B3RKH8</accession>
<dbReference type="OrthoDB" id="5337378at2759"/>
<dbReference type="PANTHER" id="PTHR11042:SF183">
    <property type="entry name" value="MEMBRANE-ASSOCIATED TYROSINE- AND THREONINE-SPECIFIC CDC2-INHIBITORY KINASE"/>
    <property type="match status" value="1"/>
</dbReference>
<evidence type="ECO:0000313" key="15">
    <source>
        <dbReference type="EMBL" id="EDV28603.1"/>
    </source>
</evidence>